<keyword evidence="1" id="KW-0418">Kinase</keyword>
<keyword evidence="1" id="KW-0808">Transferase</keyword>
<dbReference type="InterPro" id="IPR036890">
    <property type="entry name" value="HATPase_C_sf"/>
</dbReference>
<dbReference type="EMBL" id="BJMM01000003">
    <property type="protein sequence ID" value="GEB48306.1"/>
    <property type="molecule type" value="Genomic_DNA"/>
</dbReference>
<name>A0A4Y3QSD0_STRCI</name>
<dbReference type="Pfam" id="PF13581">
    <property type="entry name" value="HATPase_c_2"/>
    <property type="match status" value="1"/>
</dbReference>
<keyword evidence="5" id="KW-1185">Reference proteome</keyword>
<proteinExistence type="predicted"/>
<organism evidence="4 5">
    <name type="scientific">Streptomyces cacaoi</name>
    <dbReference type="NCBI Taxonomy" id="1898"/>
    <lineage>
        <taxon>Bacteria</taxon>
        <taxon>Bacillati</taxon>
        <taxon>Actinomycetota</taxon>
        <taxon>Actinomycetes</taxon>
        <taxon>Kitasatosporales</taxon>
        <taxon>Streptomycetaceae</taxon>
        <taxon>Streptomyces</taxon>
    </lineage>
</organism>
<dbReference type="InterPro" id="IPR050267">
    <property type="entry name" value="Anti-sigma-factor_SerPK"/>
</dbReference>
<feature type="compositionally biased region" description="Basic and acidic residues" evidence="2">
    <location>
        <begin position="92"/>
        <end position="101"/>
    </location>
</feature>
<comment type="caution">
    <text evidence="4">The sequence shown here is derived from an EMBL/GenBank/DDBJ whole genome shotgun (WGS) entry which is preliminary data.</text>
</comment>
<dbReference type="InterPro" id="IPR003594">
    <property type="entry name" value="HATPase_dom"/>
</dbReference>
<dbReference type="Gene3D" id="3.30.565.10">
    <property type="entry name" value="Histidine kinase-like ATPase, C-terminal domain"/>
    <property type="match status" value="1"/>
</dbReference>
<dbReference type="PANTHER" id="PTHR35526:SF3">
    <property type="entry name" value="ANTI-SIGMA-F FACTOR RSBW"/>
    <property type="match status" value="1"/>
</dbReference>
<dbReference type="CDD" id="cd16936">
    <property type="entry name" value="HATPase_RsbW-like"/>
    <property type="match status" value="1"/>
</dbReference>
<dbReference type="Proteomes" id="UP000319210">
    <property type="component" value="Unassembled WGS sequence"/>
</dbReference>
<sequence>MISPPSSTSTRPLPARHCTVEFQALASRIGVVRRILTAQLRYWRLDPLIDAATLGAGELLANVHQHARPGPAHCADRHGAGGGRHRTGPGGHPDERPDEHPDKHCTVELSLDEHRLTVAVHDHDPRLPSARPAPRGRTATHGRGLALVASVSESWGVRAREDGSGKTVWFSLPVTPAPQPEAAPAAPGRAQAVPGPSVPEGPGERVPASPASTAAG</sequence>
<feature type="compositionally biased region" description="Low complexity" evidence="2">
    <location>
        <begin position="182"/>
        <end position="207"/>
    </location>
</feature>
<feature type="domain" description="Histidine kinase/HSP90-like ATPase" evidence="3">
    <location>
        <begin position="99"/>
        <end position="171"/>
    </location>
</feature>
<dbReference type="AlphaFoldDB" id="A0A4Y3QSD0"/>
<reference evidence="4 5" key="1">
    <citation type="submission" date="2019-06" db="EMBL/GenBank/DDBJ databases">
        <title>Whole genome shotgun sequence of Streptomyces cacaoi subsp. cacaoi NBRC 12748.</title>
        <authorList>
            <person name="Hosoyama A."/>
            <person name="Uohara A."/>
            <person name="Ohji S."/>
            <person name="Ichikawa N."/>
        </authorList>
    </citation>
    <scope>NUCLEOTIDE SEQUENCE [LARGE SCALE GENOMIC DNA]</scope>
    <source>
        <strain evidence="4 5">NBRC 12748</strain>
    </source>
</reference>
<evidence type="ECO:0000259" key="3">
    <source>
        <dbReference type="Pfam" id="PF13581"/>
    </source>
</evidence>
<evidence type="ECO:0000313" key="5">
    <source>
        <dbReference type="Proteomes" id="UP000319210"/>
    </source>
</evidence>
<feature type="region of interest" description="Disordered" evidence="2">
    <location>
        <begin position="174"/>
        <end position="216"/>
    </location>
</feature>
<evidence type="ECO:0000313" key="4">
    <source>
        <dbReference type="EMBL" id="GEB48306.1"/>
    </source>
</evidence>
<dbReference type="SUPFAM" id="SSF55874">
    <property type="entry name" value="ATPase domain of HSP90 chaperone/DNA topoisomerase II/histidine kinase"/>
    <property type="match status" value="1"/>
</dbReference>
<feature type="region of interest" description="Disordered" evidence="2">
    <location>
        <begin position="68"/>
        <end position="101"/>
    </location>
</feature>
<evidence type="ECO:0000256" key="1">
    <source>
        <dbReference type="ARBA" id="ARBA00022527"/>
    </source>
</evidence>
<dbReference type="OrthoDB" id="3852548at2"/>
<dbReference type="GO" id="GO:0004674">
    <property type="term" value="F:protein serine/threonine kinase activity"/>
    <property type="evidence" value="ECO:0007669"/>
    <property type="project" value="UniProtKB-KW"/>
</dbReference>
<evidence type="ECO:0000256" key="2">
    <source>
        <dbReference type="SAM" id="MobiDB-lite"/>
    </source>
</evidence>
<keyword evidence="1" id="KW-0723">Serine/threonine-protein kinase</keyword>
<dbReference type="RefSeq" id="WP_086815988.1">
    <property type="nucleotide sequence ID" value="NZ_BJMM01000003.1"/>
</dbReference>
<dbReference type="PANTHER" id="PTHR35526">
    <property type="entry name" value="ANTI-SIGMA-F FACTOR RSBW-RELATED"/>
    <property type="match status" value="1"/>
</dbReference>
<accession>A0A4Y3QSD0</accession>
<protein>
    <submittedName>
        <fullName evidence="4">ATPase</fullName>
    </submittedName>
</protein>
<gene>
    <name evidence="4" type="ORF">SCA03_08570</name>
</gene>